<evidence type="ECO:0000256" key="1">
    <source>
        <dbReference type="SAM" id="Phobius"/>
    </source>
</evidence>
<feature type="domain" description="Fatty acid desaturase" evidence="2">
    <location>
        <begin position="166"/>
        <end position="335"/>
    </location>
</feature>
<feature type="transmembrane region" description="Helical" evidence="1">
    <location>
        <begin position="273"/>
        <end position="290"/>
    </location>
</feature>
<accession>A0A7S3LMV9</accession>
<keyword evidence="1" id="KW-0472">Membrane</keyword>
<organism evidence="3">
    <name type="scientific">Aplanochytrium stocchinoi</name>
    <dbReference type="NCBI Taxonomy" id="215587"/>
    <lineage>
        <taxon>Eukaryota</taxon>
        <taxon>Sar</taxon>
        <taxon>Stramenopiles</taxon>
        <taxon>Bigyra</taxon>
        <taxon>Labyrinthulomycetes</taxon>
        <taxon>Thraustochytrida</taxon>
        <taxon>Thraustochytriidae</taxon>
        <taxon>Aplanochytrium</taxon>
    </lineage>
</organism>
<gene>
    <name evidence="3" type="ORF">ASTO00021_LOCUS5970</name>
</gene>
<feature type="transmembrane region" description="Helical" evidence="1">
    <location>
        <begin position="61"/>
        <end position="84"/>
    </location>
</feature>
<dbReference type="PANTHER" id="PTHR36459:SF1">
    <property type="entry name" value="FATTY ACID DESATURASE DOMAIN-CONTAINING PROTEIN-RELATED"/>
    <property type="match status" value="1"/>
</dbReference>
<dbReference type="EMBL" id="HBIN01008073">
    <property type="protein sequence ID" value="CAE0435690.1"/>
    <property type="molecule type" value="Transcribed_RNA"/>
</dbReference>
<feature type="transmembrane region" description="Helical" evidence="1">
    <location>
        <begin position="296"/>
        <end position="317"/>
    </location>
</feature>
<dbReference type="GO" id="GO:0006629">
    <property type="term" value="P:lipid metabolic process"/>
    <property type="evidence" value="ECO:0007669"/>
    <property type="project" value="InterPro"/>
</dbReference>
<dbReference type="Pfam" id="PF00487">
    <property type="entry name" value="FA_desaturase"/>
    <property type="match status" value="1"/>
</dbReference>
<evidence type="ECO:0000259" key="2">
    <source>
        <dbReference type="Pfam" id="PF00487"/>
    </source>
</evidence>
<dbReference type="InterPro" id="IPR005804">
    <property type="entry name" value="FA_desaturase_dom"/>
</dbReference>
<sequence length="347" mass="41205">MYHRLVKRTLLMSNDLICWKFVEDRDNAAAGGLVFSSPNKVRSIFDFQIQPYRKNDSVAKFFGMLLLLLTLPLLTLQILIATIWEILDVKIFRLQQLVSYLNENVKFWFHRITIHPEDEFMVNVVIYNGFVFPLYLCYEAWYTLNHGFSWKHVLLYQVLRFGPNVSNFAWVNALTHKCCHSRVFKTKSIDNIFEYWITLFHGIVPGNYAFQHIYNHHKDDNSLKDVITVIDFQRDSVLNFIGYVYRWFVYTLNVSTALYFFNEKQYSRCWKTILCSLYYFSFIALVAYVVGPLFCFMYIFYPLLQVNLIIAAVNYTWHAFVQKDDEQNKLINSTTIVNGQYFIMVCV</sequence>
<evidence type="ECO:0000313" key="3">
    <source>
        <dbReference type="EMBL" id="CAE0435690.1"/>
    </source>
</evidence>
<dbReference type="PANTHER" id="PTHR36459">
    <property type="entry name" value="ORF"/>
    <property type="match status" value="1"/>
</dbReference>
<protein>
    <recommendedName>
        <fullName evidence="2">Fatty acid desaturase domain-containing protein</fullName>
    </recommendedName>
</protein>
<dbReference type="AlphaFoldDB" id="A0A7S3LMV9"/>
<feature type="transmembrane region" description="Helical" evidence="1">
    <location>
        <begin position="243"/>
        <end position="261"/>
    </location>
</feature>
<keyword evidence="1" id="KW-0812">Transmembrane</keyword>
<name>A0A7S3LMV9_9STRA</name>
<keyword evidence="1" id="KW-1133">Transmembrane helix</keyword>
<reference evidence="3" key="1">
    <citation type="submission" date="2021-01" db="EMBL/GenBank/DDBJ databases">
        <authorList>
            <person name="Corre E."/>
            <person name="Pelletier E."/>
            <person name="Niang G."/>
            <person name="Scheremetjew M."/>
            <person name="Finn R."/>
            <person name="Kale V."/>
            <person name="Holt S."/>
            <person name="Cochrane G."/>
            <person name="Meng A."/>
            <person name="Brown T."/>
            <person name="Cohen L."/>
        </authorList>
    </citation>
    <scope>NUCLEOTIDE SEQUENCE</scope>
    <source>
        <strain evidence="3">GSBS06</strain>
    </source>
</reference>
<proteinExistence type="predicted"/>